<dbReference type="Gene3D" id="3.60.15.10">
    <property type="entry name" value="Ribonuclease Z/Hydroxyacylglutathione hydrolase-like"/>
    <property type="match status" value="1"/>
</dbReference>
<dbReference type="PANTHER" id="PTHR23131:SF0">
    <property type="entry name" value="ENDORIBONUCLEASE LACTB2"/>
    <property type="match status" value="1"/>
</dbReference>
<dbReference type="InterPro" id="IPR036388">
    <property type="entry name" value="WH-like_DNA-bd_sf"/>
</dbReference>
<dbReference type="EMBL" id="JH126399">
    <property type="protein sequence ID" value="EGX96540.1"/>
    <property type="molecule type" value="Genomic_DNA"/>
</dbReference>
<gene>
    <name evidence="8" type="ORF">CCM_01197</name>
</gene>
<dbReference type="InterPro" id="IPR001279">
    <property type="entry name" value="Metallo-B-lactamas"/>
</dbReference>
<dbReference type="InterPro" id="IPR047921">
    <property type="entry name" value="LACTB2-like_MBL-fold"/>
</dbReference>
<dbReference type="InParanoid" id="G3J3R5"/>
<keyword evidence="4" id="KW-0378">Hydrolase</keyword>
<dbReference type="CDD" id="cd07722">
    <property type="entry name" value="LACTB2-like_MBL-fold"/>
    <property type="match status" value="1"/>
</dbReference>
<evidence type="ECO:0000256" key="3">
    <source>
        <dbReference type="ARBA" id="ARBA00022723"/>
    </source>
</evidence>
<evidence type="ECO:0000313" key="9">
    <source>
        <dbReference type="Proteomes" id="UP000001610"/>
    </source>
</evidence>
<dbReference type="Pfam" id="PF17778">
    <property type="entry name" value="WHD_BLACT"/>
    <property type="match status" value="1"/>
</dbReference>
<feature type="domain" description="Metallo-beta-lactamase" evidence="7">
    <location>
        <begin position="103"/>
        <end position="257"/>
    </location>
</feature>
<keyword evidence="3" id="KW-0479">Metal-binding</keyword>
<evidence type="ECO:0000256" key="5">
    <source>
        <dbReference type="ARBA" id="ARBA00022833"/>
    </source>
</evidence>
<dbReference type="InterPro" id="IPR041516">
    <property type="entry name" value="LACTB2_WH"/>
</dbReference>
<name>G3J3R5_CORMM</name>
<dbReference type="OrthoDB" id="17458at2759"/>
<protein>
    <submittedName>
        <fullName evidence="8">Metallo-beta-lactamase domain protein, putative</fullName>
    </submittedName>
</protein>
<evidence type="ECO:0000256" key="1">
    <source>
        <dbReference type="ARBA" id="ARBA00001947"/>
    </source>
</evidence>
<dbReference type="eggNOG" id="KOG0813">
    <property type="taxonomic scope" value="Eukaryota"/>
</dbReference>
<proteinExistence type="inferred from homology"/>
<dbReference type="SUPFAM" id="SSF56281">
    <property type="entry name" value="Metallo-hydrolase/oxidoreductase"/>
    <property type="match status" value="1"/>
</dbReference>
<evidence type="ECO:0000313" key="8">
    <source>
        <dbReference type="EMBL" id="EGX96540.1"/>
    </source>
</evidence>
<dbReference type="STRING" id="983644.G3J3R5"/>
<dbReference type="FunFam" id="3.60.15.10:FF:000041">
    <property type="entry name" value="Metallo-beta-lactamase domain protein"/>
    <property type="match status" value="1"/>
</dbReference>
<dbReference type="GO" id="GO:0044550">
    <property type="term" value="P:secondary metabolite biosynthetic process"/>
    <property type="evidence" value="ECO:0007669"/>
    <property type="project" value="UniProtKB-ARBA"/>
</dbReference>
<comment type="similarity">
    <text evidence="2">Belongs to the metallo-beta-lactamase superfamily. Glyoxalase II family.</text>
</comment>
<dbReference type="RefSeq" id="XP_006666417.1">
    <property type="nucleotide sequence ID" value="XM_006666354.1"/>
</dbReference>
<dbReference type="PANTHER" id="PTHR23131">
    <property type="entry name" value="ENDORIBONUCLEASE LACTB2"/>
    <property type="match status" value="1"/>
</dbReference>
<evidence type="ECO:0000259" key="7">
    <source>
        <dbReference type="SMART" id="SM00849"/>
    </source>
</evidence>
<evidence type="ECO:0000256" key="4">
    <source>
        <dbReference type="ARBA" id="ARBA00022801"/>
    </source>
</evidence>
<sequence length="481" mass="53403">MVHKGGAPGARPWWPQAKSSRSGLEPDSFTLVSQKTTPARGPPPTLQTAAIHIGTILKASCQLSSKTRTRATMNLTPLPDVKRLSPVCIRILGGNPGKFTLQGTNTYLLGSGKRRILLDSGEGRPAWAVSLREVLEAEGATVDTLLLSHWHHDHVGGIEDLRRVSPQAVVYKFHPEDGQTAIVDGQTFRTEGATLTAHHTPGHTADHLVFTLAEENAMFTADNVLGEGTAVFEDMAMYINSLHKMKTLFHGRAYPGHGELINDGLQKISEYINHRKHREEQVVQVMRCGKADGNRSWTGMDIVKEVYKEVHEDLHPAACAGVLQILRKLEQEGRAARAEDDRDGNLWWSRQGTLLMAKLLTIELFNKPVWITTPTYVTTPSVRMAHVTPPEGAEPEQEMVTIHRLRQSATPAKYHKSPYALPITVTAYLKRRDTLAVLYGRLDTFTIKWDAVARLSRTRGGNYYYQADLPRSAKTLVVDGQ</sequence>
<keyword evidence="5" id="KW-0862">Zinc</keyword>
<dbReference type="KEGG" id="cmt:CCM_01197"/>
<dbReference type="SMART" id="SM00849">
    <property type="entry name" value="Lactamase_B"/>
    <property type="match status" value="1"/>
</dbReference>
<organism evidence="8 9">
    <name type="scientific">Cordyceps militaris (strain CM01)</name>
    <name type="common">Caterpillar fungus</name>
    <dbReference type="NCBI Taxonomy" id="983644"/>
    <lineage>
        <taxon>Eukaryota</taxon>
        <taxon>Fungi</taxon>
        <taxon>Dikarya</taxon>
        <taxon>Ascomycota</taxon>
        <taxon>Pezizomycotina</taxon>
        <taxon>Sordariomycetes</taxon>
        <taxon>Hypocreomycetidae</taxon>
        <taxon>Hypocreales</taxon>
        <taxon>Cordycipitaceae</taxon>
        <taxon>Cordyceps</taxon>
    </lineage>
</organism>
<dbReference type="HOGENOM" id="CLU_567426_0_0_1"/>
<evidence type="ECO:0000256" key="6">
    <source>
        <dbReference type="SAM" id="MobiDB-lite"/>
    </source>
</evidence>
<dbReference type="AlphaFoldDB" id="G3J3R5"/>
<dbReference type="VEuPathDB" id="FungiDB:CCM_01197"/>
<accession>G3J3R5</accession>
<feature type="region of interest" description="Disordered" evidence="6">
    <location>
        <begin position="1"/>
        <end position="26"/>
    </location>
</feature>
<dbReference type="GO" id="GO:0046872">
    <property type="term" value="F:metal ion binding"/>
    <property type="evidence" value="ECO:0007669"/>
    <property type="project" value="UniProtKB-KW"/>
</dbReference>
<dbReference type="Proteomes" id="UP000001610">
    <property type="component" value="Unassembled WGS sequence"/>
</dbReference>
<evidence type="ECO:0000256" key="2">
    <source>
        <dbReference type="ARBA" id="ARBA00006759"/>
    </source>
</evidence>
<dbReference type="Pfam" id="PF00753">
    <property type="entry name" value="Lactamase_B"/>
    <property type="match status" value="2"/>
</dbReference>
<keyword evidence="9" id="KW-1185">Reference proteome</keyword>
<dbReference type="InterPro" id="IPR036866">
    <property type="entry name" value="RibonucZ/Hydroxyglut_hydro"/>
</dbReference>
<reference evidence="8 9" key="1">
    <citation type="journal article" date="2011" name="Genome Biol.">
        <title>Genome sequence of the insect pathogenic fungus Cordyceps militaris, a valued traditional Chinese medicine.</title>
        <authorList>
            <person name="Zheng P."/>
            <person name="Xia Y."/>
            <person name="Xiao G."/>
            <person name="Xiong C."/>
            <person name="Hu X."/>
            <person name="Zhang S."/>
            <person name="Zheng H."/>
            <person name="Huang Y."/>
            <person name="Zhou Y."/>
            <person name="Wang S."/>
            <person name="Zhao G.P."/>
            <person name="Liu X."/>
            <person name="St Leger R.J."/>
            <person name="Wang C."/>
        </authorList>
    </citation>
    <scope>NUCLEOTIDE SEQUENCE [LARGE SCALE GENOMIC DNA]</scope>
    <source>
        <strain evidence="8 9">CM01</strain>
    </source>
</reference>
<dbReference type="GeneID" id="18163229"/>
<dbReference type="GO" id="GO:0016787">
    <property type="term" value="F:hydrolase activity"/>
    <property type="evidence" value="ECO:0007669"/>
    <property type="project" value="UniProtKB-KW"/>
</dbReference>
<dbReference type="InterPro" id="IPR050662">
    <property type="entry name" value="Sec-metab_biosynth-thioest"/>
</dbReference>
<comment type="cofactor">
    <cofactor evidence="1">
        <name>Zn(2+)</name>
        <dbReference type="ChEBI" id="CHEBI:29105"/>
    </cofactor>
</comment>
<dbReference type="Gene3D" id="1.10.10.10">
    <property type="entry name" value="Winged helix-like DNA-binding domain superfamily/Winged helix DNA-binding domain"/>
    <property type="match status" value="1"/>
</dbReference>